<evidence type="ECO:0008006" key="5">
    <source>
        <dbReference type="Google" id="ProtNLM"/>
    </source>
</evidence>
<dbReference type="Gene3D" id="1.25.40.20">
    <property type="entry name" value="Ankyrin repeat-containing domain"/>
    <property type="match status" value="1"/>
</dbReference>
<proteinExistence type="predicted"/>
<dbReference type="PROSITE" id="PS50088">
    <property type="entry name" value="ANK_REPEAT"/>
    <property type="match status" value="1"/>
</dbReference>
<organism evidence="3 4">
    <name type="scientific">Penicillium cf. griseofulvum</name>
    <dbReference type="NCBI Taxonomy" id="2972120"/>
    <lineage>
        <taxon>Eukaryota</taxon>
        <taxon>Fungi</taxon>
        <taxon>Dikarya</taxon>
        <taxon>Ascomycota</taxon>
        <taxon>Pezizomycotina</taxon>
        <taxon>Eurotiomycetes</taxon>
        <taxon>Eurotiomycetidae</taxon>
        <taxon>Eurotiales</taxon>
        <taxon>Aspergillaceae</taxon>
        <taxon>Penicillium</taxon>
    </lineage>
</organism>
<dbReference type="InterPro" id="IPR036770">
    <property type="entry name" value="Ankyrin_rpt-contain_sf"/>
</dbReference>
<gene>
    <name evidence="3" type="ORF">N7472_000762</name>
</gene>
<dbReference type="InterPro" id="IPR002110">
    <property type="entry name" value="Ankyrin_rpt"/>
</dbReference>
<dbReference type="Proteomes" id="UP001150879">
    <property type="component" value="Unassembled WGS sequence"/>
</dbReference>
<feature type="repeat" description="ANK" evidence="1">
    <location>
        <begin position="65"/>
        <end position="97"/>
    </location>
</feature>
<dbReference type="AlphaFoldDB" id="A0A9W9N0R6"/>
<accession>A0A9W9N0R6</accession>
<reference evidence="3" key="2">
    <citation type="journal article" date="2023" name="IMA Fungus">
        <title>Comparative genomic study of the Penicillium genus elucidates a diverse pangenome and 15 lateral gene transfer events.</title>
        <authorList>
            <person name="Petersen C."/>
            <person name="Sorensen T."/>
            <person name="Nielsen M.R."/>
            <person name="Sondergaard T.E."/>
            <person name="Sorensen J.L."/>
            <person name="Fitzpatrick D.A."/>
            <person name="Frisvad J.C."/>
            <person name="Nielsen K.L."/>
        </authorList>
    </citation>
    <scope>NUCLEOTIDE SEQUENCE</scope>
    <source>
        <strain evidence="3">IBT 16849</strain>
    </source>
</reference>
<reference evidence="3" key="1">
    <citation type="submission" date="2022-11" db="EMBL/GenBank/DDBJ databases">
        <authorList>
            <person name="Petersen C."/>
        </authorList>
    </citation>
    <scope>NUCLEOTIDE SEQUENCE</scope>
    <source>
        <strain evidence="3">IBT 16849</strain>
    </source>
</reference>
<sequence>MPHNITNQASTPILFTKPANGASGGKSATEQPDGWAPIFDAAMKGDCAAIEKLVKSPEDTQVRFLGVTPLLLATIAGRLEAVKLLLKKGANIGDRDDDSRTIFTLALDSDKKFIADELIKLYPHTTVTDPRLDKGKEWLTQQFNDICSHIQDPKSQPPKKVLDYLLAWKFPDDKNRPVLEVYWEHILLRYIGDVPRDIQRNYSPDLNLALIGTFDQILKGHAGIRESARLLNSKLPTTGYTILDTVVRSDNHWVTERWSYDNKHGIKVEDGIDSFLIDTIKGKITDKMINYHVQGA</sequence>
<evidence type="ECO:0000313" key="3">
    <source>
        <dbReference type="EMBL" id="KAJ5210623.1"/>
    </source>
</evidence>
<dbReference type="Pfam" id="PF12796">
    <property type="entry name" value="Ank_2"/>
    <property type="match status" value="1"/>
</dbReference>
<keyword evidence="4" id="KW-1185">Reference proteome</keyword>
<evidence type="ECO:0000256" key="2">
    <source>
        <dbReference type="SAM" id="MobiDB-lite"/>
    </source>
</evidence>
<feature type="region of interest" description="Disordered" evidence="2">
    <location>
        <begin position="1"/>
        <end position="31"/>
    </location>
</feature>
<dbReference type="OrthoDB" id="341259at2759"/>
<dbReference type="PROSITE" id="PS50297">
    <property type="entry name" value="ANK_REP_REGION"/>
    <property type="match status" value="1"/>
</dbReference>
<evidence type="ECO:0000256" key="1">
    <source>
        <dbReference type="PROSITE-ProRule" id="PRU00023"/>
    </source>
</evidence>
<name>A0A9W9N0R6_9EURO</name>
<dbReference type="EMBL" id="JAPQKP010000001">
    <property type="protein sequence ID" value="KAJ5210623.1"/>
    <property type="molecule type" value="Genomic_DNA"/>
</dbReference>
<feature type="compositionally biased region" description="Polar residues" evidence="2">
    <location>
        <begin position="1"/>
        <end position="13"/>
    </location>
</feature>
<protein>
    <recommendedName>
        <fullName evidence="5">Ankyrin repeat protein</fullName>
    </recommendedName>
</protein>
<keyword evidence="1" id="KW-0040">ANK repeat</keyword>
<evidence type="ECO:0000313" key="4">
    <source>
        <dbReference type="Proteomes" id="UP001150879"/>
    </source>
</evidence>
<dbReference type="SMART" id="SM00248">
    <property type="entry name" value="ANK"/>
    <property type="match status" value="3"/>
</dbReference>
<dbReference type="SUPFAM" id="SSF48403">
    <property type="entry name" value="Ankyrin repeat"/>
    <property type="match status" value="1"/>
</dbReference>
<comment type="caution">
    <text evidence="3">The sequence shown here is derived from an EMBL/GenBank/DDBJ whole genome shotgun (WGS) entry which is preliminary data.</text>
</comment>